<dbReference type="HAMAP" id="MF_00168">
    <property type="entry name" value="Q_tRNA_Tgt"/>
    <property type="match status" value="1"/>
</dbReference>
<dbReference type="UniPathway" id="UPA00392"/>
<dbReference type="GO" id="GO:0008479">
    <property type="term" value="F:tRNA-guanosine(34) queuine transglycosylase activity"/>
    <property type="evidence" value="ECO:0007669"/>
    <property type="project" value="UniProtKB-UniRule"/>
</dbReference>
<dbReference type="Pfam" id="PF01702">
    <property type="entry name" value="TGT"/>
    <property type="match status" value="1"/>
</dbReference>
<feature type="active site" description="Proton acceptor" evidence="7">
    <location>
        <position position="91"/>
    </location>
</feature>
<evidence type="ECO:0000259" key="8">
    <source>
        <dbReference type="Pfam" id="PF01702"/>
    </source>
</evidence>
<comment type="subunit">
    <text evidence="7">Homodimer. Within each dimer, one monomer is responsible for RNA recognition and catalysis, while the other monomer binds to the replacement base PreQ1.</text>
</comment>
<keyword evidence="5 7" id="KW-0671">Queuosine biosynthesis</keyword>
<keyword evidence="7" id="KW-0479">Metal-binding</keyword>
<dbReference type="EC" id="2.4.2.29" evidence="7"/>
<evidence type="ECO:0000256" key="5">
    <source>
        <dbReference type="ARBA" id="ARBA00022785"/>
    </source>
</evidence>
<dbReference type="Gene3D" id="3.20.20.105">
    <property type="entry name" value="Queuine tRNA-ribosyltransferase-like"/>
    <property type="match status" value="1"/>
</dbReference>
<dbReference type="InterPro" id="IPR002616">
    <property type="entry name" value="tRNA_ribo_trans-like"/>
</dbReference>
<feature type="region of interest" description="RNA binding; important for wobble base 34 recognition" evidence="7">
    <location>
        <begin position="271"/>
        <end position="275"/>
    </location>
</feature>
<dbReference type="NCBIfam" id="TIGR00449">
    <property type="entry name" value="tgt_general"/>
    <property type="match status" value="1"/>
</dbReference>
<dbReference type="GO" id="GO:0008616">
    <property type="term" value="P:tRNA queuosine(34) biosynthetic process"/>
    <property type="evidence" value="ECO:0007669"/>
    <property type="project" value="UniProtKB-UniRule"/>
</dbReference>
<dbReference type="NCBIfam" id="TIGR00430">
    <property type="entry name" value="Q_tRNA_tgt"/>
    <property type="match status" value="1"/>
</dbReference>
<comment type="cofactor">
    <cofactor evidence="7">
        <name>Zn(2+)</name>
        <dbReference type="ChEBI" id="CHEBI:29105"/>
    </cofactor>
    <text evidence="7">Binds 1 zinc ion per subunit.</text>
</comment>
<dbReference type="AlphaFoldDB" id="A0A3A4QX38"/>
<evidence type="ECO:0000256" key="2">
    <source>
        <dbReference type="ARBA" id="ARBA00022676"/>
    </source>
</evidence>
<dbReference type="SUPFAM" id="SSF51713">
    <property type="entry name" value="tRNA-guanine transglycosylase"/>
    <property type="match status" value="1"/>
</dbReference>
<keyword evidence="3 7" id="KW-0808">Transferase</keyword>
<name>A0A3A4QX38_9BACT</name>
<sequence length="373" mass="42048">MDFTFIKKDARCGARRGEISTPRGKIQTPVFMPVGTQATVKGIFPRDLLDFDAEIILGNTYHLYLRPGMEIMKEAGGLHAFMGWDRPILTDSGGFQVFSLADLRKITGEGVEFQSHIDGSYHFFTPELVVDIQHTLGSDIVMVLDECVPYPADHNYACNSMKLSLKWAELCKRHHSKKDSESGLFGIVQGSVYRDLRKECAYALQDIGFDGYAIGGLSVGEPTSVMYEVTGYTVDYLPENQPRYVMGCGFPDDILMMVECGIDMFDCVIPTRYGRNGTGFTSSGKVPVKNGAYKSDFQPLDPECDCYTCRTFTRAYLRHLFNTGEMLGPALLSLHNIHFYLNLMRHVRSAIDNDNYLVFKHKFLSRYQEGENL</sequence>
<evidence type="ECO:0000313" key="10">
    <source>
        <dbReference type="Proteomes" id="UP000266426"/>
    </source>
</evidence>
<keyword evidence="2 7" id="KW-0328">Glycosyltransferase</keyword>
<dbReference type="FunFam" id="3.20.20.105:FF:000001">
    <property type="entry name" value="Queuine tRNA-ribosyltransferase"/>
    <property type="match status" value="1"/>
</dbReference>
<gene>
    <name evidence="7" type="primary">tgt</name>
    <name evidence="9" type="ORF">C4541_10540</name>
</gene>
<dbReference type="PANTHER" id="PTHR46499:SF1">
    <property type="entry name" value="QUEUINE TRNA-RIBOSYLTRANSFERASE"/>
    <property type="match status" value="1"/>
</dbReference>
<evidence type="ECO:0000256" key="6">
    <source>
        <dbReference type="ARBA" id="ARBA00050112"/>
    </source>
</evidence>
<proteinExistence type="inferred from homology"/>
<reference evidence="9 10" key="1">
    <citation type="journal article" date="2017" name="ISME J.">
        <title>Energy and carbon metabolisms in a deep terrestrial subsurface fluid microbial community.</title>
        <authorList>
            <person name="Momper L."/>
            <person name="Jungbluth S.P."/>
            <person name="Lee M.D."/>
            <person name="Amend J.P."/>
        </authorList>
    </citation>
    <scope>NUCLEOTIDE SEQUENCE [LARGE SCALE GENOMIC DNA]</scope>
    <source>
        <strain evidence="9">SURF_26</strain>
    </source>
</reference>
<feature type="binding site" evidence="7">
    <location>
        <position position="335"/>
    </location>
    <ligand>
        <name>Zn(2+)</name>
        <dbReference type="ChEBI" id="CHEBI:29105"/>
    </ligand>
</feature>
<dbReference type="InterPro" id="IPR050076">
    <property type="entry name" value="ArchSynthase1/Queuine_TRR"/>
</dbReference>
<comment type="pathway">
    <text evidence="1 7">tRNA modification; tRNA-queuosine biosynthesis.</text>
</comment>
<evidence type="ECO:0000313" key="9">
    <source>
        <dbReference type="EMBL" id="RJP57289.1"/>
    </source>
</evidence>
<comment type="similarity">
    <text evidence="7">Belongs to the queuine tRNA-ribosyltransferase family.</text>
</comment>
<evidence type="ECO:0000256" key="4">
    <source>
        <dbReference type="ARBA" id="ARBA00022694"/>
    </source>
</evidence>
<dbReference type="InterPro" id="IPR036511">
    <property type="entry name" value="TGT-like_sf"/>
</dbReference>
<comment type="catalytic activity">
    <reaction evidence="6 7">
        <text>7-aminomethyl-7-carbaguanine + guanosine(34) in tRNA = 7-aminomethyl-7-carbaguanosine(34) in tRNA + guanine</text>
        <dbReference type="Rhea" id="RHEA:24104"/>
        <dbReference type="Rhea" id="RHEA-COMP:10341"/>
        <dbReference type="Rhea" id="RHEA-COMP:10342"/>
        <dbReference type="ChEBI" id="CHEBI:16235"/>
        <dbReference type="ChEBI" id="CHEBI:58703"/>
        <dbReference type="ChEBI" id="CHEBI:74269"/>
        <dbReference type="ChEBI" id="CHEBI:82833"/>
        <dbReference type="EC" id="2.4.2.29"/>
    </reaction>
</comment>
<dbReference type="Proteomes" id="UP000266426">
    <property type="component" value="Unassembled WGS sequence"/>
</dbReference>
<evidence type="ECO:0000256" key="1">
    <source>
        <dbReference type="ARBA" id="ARBA00004691"/>
    </source>
</evidence>
<dbReference type="EMBL" id="QZJZ01000083">
    <property type="protein sequence ID" value="RJP57289.1"/>
    <property type="molecule type" value="Genomic_DNA"/>
</dbReference>
<feature type="binding site" evidence="7">
    <location>
        <position position="306"/>
    </location>
    <ligand>
        <name>Zn(2+)</name>
        <dbReference type="ChEBI" id="CHEBI:29105"/>
    </ligand>
</feature>
<feature type="binding site" evidence="7">
    <location>
        <position position="309"/>
    </location>
    <ligand>
        <name>Zn(2+)</name>
        <dbReference type="ChEBI" id="CHEBI:29105"/>
    </ligand>
</feature>
<feature type="binding site" evidence="7">
    <location>
        <position position="304"/>
    </location>
    <ligand>
        <name>Zn(2+)</name>
        <dbReference type="ChEBI" id="CHEBI:29105"/>
    </ligand>
</feature>
<dbReference type="GO" id="GO:0005829">
    <property type="term" value="C:cytosol"/>
    <property type="evidence" value="ECO:0007669"/>
    <property type="project" value="TreeGrafter"/>
</dbReference>
<dbReference type="PANTHER" id="PTHR46499">
    <property type="entry name" value="QUEUINE TRNA-RIBOSYLTRANSFERASE"/>
    <property type="match status" value="1"/>
</dbReference>
<comment type="caution">
    <text evidence="7">Lacks conserved residue(s) required for the propagation of feature annotation.</text>
</comment>
<dbReference type="GO" id="GO:0046872">
    <property type="term" value="F:metal ion binding"/>
    <property type="evidence" value="ECO:0007669"/>
    <property type="project" value="UniProtKB-KW"/>
</dbReference>
<feature type="binding site" evidence="7">
    <location>
        <position position="216"/>
    </location>
    <ligand>
        <name>substrate</name>
    </ligand>
</feature>
<dbReference type="InterPro" id="IPR004803">
    <property type="entry name" value="TGT"/>
</dbReference>
<evidence type="ECO:0000256" key="7">
    <source>
        <dbReference type="HAMAP-Rule" id="MF_00168"/>
    </source>
</evidence>
<keyword evidence="7" id="KW-0862">Zinc</keyword>
<evidence type="ECO:0000256" key="3">
    <source>
        <dbReference type="ARBA" id="ARBA00022679"/>
    </source>
</evidence>
<feature type="binding site" evidence="7">
    <location>
        <position position="145"/>
    </location>
    <ligand>
        <name>substrate</name>
    </ligand>
</feature>
<comment type="caution">
    <text evidence="9">The sequence shown here is derived from an EMBL/GenBank/DDBJ whole genome shotgun (WGS) entry which is preliminary data.</text>
</comment>
<feature type="domain" description="tRNA-guanine(15) transglycosylase-like" evidence="8">
    <location>
        <begin position="13"/>
        <end position="368"/>
    </location>
</feature>
<keyword evidence="4 7" id="KW-0819">tRNA processing</keyword>
<feature type="binding site" evidence="7">
    <location>
        <position position="189"/>
    </location>
    <ligand>
        <name>substrate</name>
    </ligand>
</feature>
<feature type="active site" description="Nucleophile" evidence="7">
    <location>
        <position position="266"/>
    </location>
</feature>
<protein>
    <recommendedName>
        <fullName evidence="7">Queuine tRNA-ribosyltransferase</fullName>
        <ecNumber evidence="7">2.4.2.29</ecNumber>
    </recommendedName>
    <alternativeName>
        <fullName evidence="7">Guanine insertion enzyme</fullName>
    </alternativeName>
    <alternativeName>
        <fullName evidence="7">tRNA-guanine transglycosylase</fullName>
    </alternativeName>
</protein>
<accession>A0A3A4QX38</accession>
<organism evidence="9 10">
    <name type="scientific">Candidatus Auribacter fodinae</name>
    <dbReference type="NCBI Taxonomy" id="2093366"/>
    <lineage>
        <taxon>Bacteria</taxon>
        <taxon>Pseudomonadati</taxon>
        <taxon>Candidatus Auribacterota</taxon>
        <taxon>Candidatus Auribacteria</taxon>
        <taxon>Candidatus Auribacterales</taxon>
        <taxon>Candidatus Auribacteraceae</taxon>
        <taxon>Candidatus Auribacter</taxon>
    </lineage>
</organism>
<feature type="binding site" evidence="7">
    <location>
        <begin position="91"/>
        <end position="95"/>
    </location>
    <ligand>
        <name>substrate</name>
    </ligand>
</feature>
<comment type="function">
    <text evidence="7">Catalyzes the base-exchange of a guanine (G) residue with the queuine precursor 7-aminomethyl-7-deazaguanine (PreQ1) at position 34 (anticodon wobble position) in tRNAs with GU(N) anticodons (tRNA-Asp, -Asn, -His and -Tyr). Catalysis occurs through a double-displacement mechanism. The nucleophile active site attacks the C1' of nucleotide 34 to detach the guanine base from the RNA, forming a covalent enzyme-RNA intermediate. The proton acceptor active site deprotonates the incoming PreQ1, allowing a nucleophilic attack on the C1' of the ribose to form the product. After dissociation, two additional enzymatic reactions on the tRNA convert PreQ1 to queuine (Q), resulting in the hypermodified nucleoside queuosine (7-(((4,5-cis-dihydroxy-2-cyclopenten-1-yl)amino)methyl)-7-deazaguanosine).</text>
</comment>